<dbReference type="GO" id="GO:0051604">
    <property type="term" value="P:protein maturation"/>
    <property type="evidence" value="ECO:0007669"/>
    <property type="project" value="UniProtKB-UniRule"/>
</dbReference>
<accession>E6S745</accession>
<dbReference type="InterPro" id="IPR002822">
    <property type="entry name" value="Ni_insertion"/>
</dbReference>
<dbReference type="HAMAP" id="MF_01074">
    <property type="entry name" value="LarC"/>
    <property type="match status" value="1"/>
</dbReference>
<dbReference type="Gene3D" id="3.30.70.1380">
    <property type="entry name" value="Transcriptional regulatory protein pf0864 domain like"/>
    <property type="match status" value="1"/>
</dbReference>
<dbReference type="GO" id="GO:0016829">
    <property type="term" value="F:lyase activity"/>
    <property type="evidence" value="ECO:0007669"/>
    <property type="project" value="UniProtKB-UniRule"/>
</dbReference>
<dbReference type="NCBIfam" id="TIGR00299">
    <property type="entry name" value="nickel pincer cofactor biosynthesis protein LarC"/>
    <property type="match status" value="1"/>
</dbReference>
<dbReference type="Proteomes" id="UP000008914">
    <property type="component" value="Chromosome"/>
</dbReference>
<dbReference type="Pfam" id="PF01969">
    <property type="entry name" value="Ni_insertion"/>
    <property type="match status" value="1"/>
</dbReference>
<dbReference type="RefSeq" id="WP_013493293.1">
    <property type="nucleotide sequence ID" value="NC_014830.1"/>
</dbReference>
<dbReference type="KEGG" id="ica:Intca_2472"/>
<evidence type="ECO:0000256" key="2">
    <source>
        <dbReference type="HAMAP-Rule" id="MF_01074"/>
    </source>
</evidence>
<reference evidence="3 4" key="1">
    <citation type="journal article" date="2010" name="Stand. Genomic Sci.">
        <title>Complete genome sequence of Intrasporangium calvum type strain (7 KIP).</title>
        <authorList>
            <person name="Del Rio T.G."/>
            <person name="Chertkov O."/>
            <person name="Yasawong M."/>
            <person name="Lucas S."/>
            <person name="Deshpande S."/>
            <person name="Cheng J.F."/>
            <person name="Detter C."/>
            <person name="Tapia R."/>
            <person name="Han C."/>
            <person name="Goodwin L."/>
            <person name="Pitluck S."/>
            <person name="Liolios K."/>
            <person name="Ivanova N."/>
            <person name="Mavromatis K."/>
            <person name="Pati A."/>
            <person name="Chen A."/>
            <person name="Palaniappan K."/>
            <person name="Land M."/>
            <person name="Hauser L."/>
            <person name="Chang Y.J."/>
            <person name="Jeffries C.D."/>
            <person name="Rohde M."/>
            <person name="Pukall R."/>
            <person name="Sikorski J."/>
            <person name="Goker M."/>
            <person name="Woyke T."/>
            <person name="Bristow J."/>
            <person name="Eisen J.A."/>
            <person name="Markowitz V."/>
            <person name="Hugenholtz P."/>
            <person name="Kyrpides N.C."/>
            <person name="Klenk H.P."/>
            <person name="Lapidus A."/>
        </authorList>
    </citation>
    <scope>NUCLEOTIDE SEQUENCE [LARGE SCALE GENOMIC DNA]</scope>
    <source>
        <strain evidence="4">ATCC 23552 / DSM 43043 / JCM 3097 / NBRC 12989 / 7 KIP</strain>
    </source>
</reference>
<dbReference type="AlphaFoldDB" id="E6S745"/>
<protein>
    <recommendedName>
        <fullName evidence="2">Pyridinium-3,5-bisthiocarboxylic acid mononucleotide nickel insertion protein</fullName>
        <shortName evidence="2">P2TMN nickel insertion protein</shortName>
        <ecNumber evidence="2">4.99.1.12</ecNumber>
    </recommendedName>
    <alternativeName>
        <fullName evidence="2">Nickel-pincer cofactor biosynthesis protein LarC</fullName>
    </alternativeName>
</protein>
<dbReference type="eggNOG" id="COG1641">
    <property type="taxonomic scope" value="Bacteria"/>
</dbReference>
<name>E6S745_INTC7</name>
<keyword evidence="2" id="KW-0456">Lyase</keyword>
<dbReference type="Gene3D" id="3.10.20.300">
    <property type="entry name" value="mk0293 like domain"/>
    <property type="match status" value="1"/>
</dbReference>
<proteinExistence type="inferred from homology"/>
<dbReference type="STRING" id="710696.Intca_2472"/>
<dbReference type="HOGENOM" id="CLU_028523_2_1_11"/>
<sequence length="427" mass="44203">MPETPPTSLDRPGSVLWIDASAGVAGDMLLGALVDAGASLDRVRAAVEAVIPGAVRIRATETVRAGMRAVKVDVESAIDDQPHRTWAEVERLVRGAELPQRVVDRAHAVFEALARVEAQVHGVPVADVHFHEVGAWDSIADVVGVCAALEDLAVSEVVASVIAVGSGSVHGAHGRIPVPVPAVLGLAVGWVLDAVGDGELATPTGVALVTTLASGQGPLPKMELTAVGAGAGSKDVEGRANVVRAVLGRAGAAAPAESDTESDTESSTVPAELEQTTLTVLEANVDDLDPRVWPSVLASLFDAGAADAWLTPILMKKGRPAHTLSVLGRREDEARLRDLVLTLTSTIGVRRTIVDRWALPRQWVDVDVEGRRVGIKVAHREGRVVQATPELADVEAAATALERPVRVVLDAAVAAAAAAGLTPGATL</sequence>
<evidence type="ECO:0000313" key="4">
    <source>
        <dbReference type="Proteomes" id="UP000008914"/>
    </source>
</evidence>
<dbReference type="PANTHER" id="PTHR36566:SF1">
    <property type="entry name" value="PYRIDINIUM-3,5-BISTHIOCARBOXYLIC ACID MONONUCLEOTIDE NICKEL INSERTION PROTEIN"/>
    <property type="match status" value="1"/>
</dbReference>
<dbReference type="EMBL" id="CP002343">
    <property type="protein sequence ID" value="ADU48979.1"/>
    <property type="molecule type" value="Genomic_DNA"/>
</dbReference>
<keyword evidence="1 2" id="KW-0533">Nickel</keyword>
<gene>
    <name evidence="2" type="primary">larC</name>
    <name evidence="3" type="ordered locus">Intca_2472</name>
</gene>
<dbReference type="GO" id="GO:0016151">
    <property type="term" value="F:nickel cation binding"/>
    <property type="evidence" value="ECO:0007669"/>
    <property type="project" value="UniProtKB-UniRule"/>
</dbReference>
<evidence type="ECO:0000256" key="1">
    <source>
        <dbReference type="ARBA" id="ARBA00022596"/>
    </source>
</evidence>
<comment type="catalytic activity">
    <reaction evidence="2">
        <text>Ni(II)-pyridinium-3,5-bisthiocarboxylate mononucleotide = pyridinium-3,5-bisthiocarboxylate mononucleotide + Ni(2+)</text>
        <dbReference type="Rhea" id="RHEA:54784"/>
        <dbReference type="ChEBI" id="CHEBI:49786"/>
        <dbReference type="ChEBI" id="CHEBI:137372"/>
        <dbReference type="ChEBI" id="CHEBI:137373"/>
        <dbReference type="EC" id="4.99.1.12"/>
    </reaction>
</comment>
<evidence type="ECO:0000313" key="3">
    <source>
        <dbReference type="EMBL" id="ADU48979.1"/>
    </source>
</evidence>
<comment type="similarity">
    <text evidence="2">Belongs to the LarC family.</text>
</comment>
<dbReference type="OrthoDB" id="9765625at2"/>
<dbReference type="PANTHER" id="PTHR36566">
    <property type="entry name" value="NICKEL INSERTION PROTEIN-RELATED"/>
    <property type="match status" value="1"/>
</dbReference>
<organism evidence="3 4">
    <name type="scientific">Intrasporangium calvum (strain ATCC 23552 / DSM 43043 / JCM 3097 / NBRC 12989 / NCIMB 10167 / NRRL B-3866 / 7 KIP)</name>
    <dbReference type="NCBI Taxonomy" id="710696"/>
    <lineage>
        <taxon>Bacteria</taxon>
        <taxon>Bacillati</taxon>
        <taxon>Actinomycetota</taxon>
        <taxon>Actinomycetes</taxon>
        <taxon>Micrococcales</taxon>
        <taxon>Intrasporangiaceae</taxon>
        <taxon>Intrasporangium</taxon>
    </lineage>
</organism>
<comment type="function">
    <text evidence="2">Involved in the biosynthesis of a nickel-pincer cofactor ((SCS)Ni(II) pincer complex). Binds Ni(2+), and functions in nickel delivery to pyridinium-3,5-bisthiocarboxylic acid mononucleotide (P2TMN), to form the mature cofactor. Is thus probably required for the activation of nickel-pincer cofactor-dependent enzymes.</text>
</comment>
<dbReference type="EC" id="4.99.1.12" evidence="2"/>
<keyword evidence="4" id="KW-1185">Reference proteome</keyword>